<evidence type="ECO:0000313" key="2">
    <source>
        <dbReference type="EMBL" id="VWD50443.1"/>
    </source>
</evidence>
<dbReference type="EMBL" id="CABVQT010000016">
    <property type="protein sequence ID" value="VWD50443.1"/>
    <property type="molecule type" value="Genomic_DNA"/>
</dbReference>
<feature type="transmembrane region" description="Helical" evidence="1">
    <location>
        <begin position="44"/>
        <end position="67"/>
    </location>
</feature>
<reference evidence="2 3" key="1">
    <citation type="submission" date="2019-09" db="EMBL/GenBank/DDBJ databases">
        <authorList>
            <person name="Depoorter E."/>
        </authorList>
    </citation>
    <scope>NUCLEOTIDE SEQUENCE [LARGE SCALE GENOMIC DNA]</scope>
    <source>
        <strain evidence="2">R-71171</strain>
    </source>
</reference>
<keyword evidence="1" id="KW-0812">Transmembrane</keyword>
<keyword evidence="1" id="KW-1133">Transmembrane helix</keyword>
<accession>A0A6P3AUK1</accession>
<dbReference type="AlphaFoldDB" id="A0A6P3AUK1"/>
<feature type="transmembrane region" description="Helical" evidence="1">
    <location>
        <begin position="88"/>
        <end position="107"/>
    </location>
</feature>
<keyword evidence="1" id="KW-0472">Membrane</keyword>
<protein>
    <submittedName>
        <fullName evidence="2">Uncharacterized protein</fullName>
    </submittedName>
</protein>
<name>A0A6P3AUK1_9BURK</name>
<feature type="transmembrane region" description="Helical" evidence="1">
    <location>
        <begin position="12"/>
        <end position="32"/>
    </location>
</feature>
<proteinExistence type="predicted"/>
<dbReference type="Proteomes" id="UP000494182">
    <property type="component" value="Unassembled WGS sequence"/>
</dbReference>
<evidence type="ECO:0000256" key="1">
    <source>
        <dbReference type="SAM" id="Phobius"/>
    </source>
</evidence>
<gene>
    <name evidence="2" type="ORF">BCO71171_05332</name>
</gene>
<evidence type="ECO:0000313" key="3">
    <source>
        <dbReference type="Proteomes" id="UP000494182"/>
    </source>
</evidence>
<sequence length="223" mass="25383">MPSVRQYFYRSVKNVFLIAGSIAALTIAYLAIDWLLPNSMHNGLVIASLYFIKEIGVTILFLIALFFGYRAYRIYKTEKSFPHELLKMLPIIIFWLAIVIFGANFFMGSDSYNCTKHNYNQQLNGGIKEFQGEKYTINICGSGVNNSHFLGDNMDSVQLTVLDAQGQVQVKRNYKVFWDGQPGHEPLTIGPNSITYQDDDKQADYTITMPPTLIEKLKARLPF</sequence>
<organism evidence="2 3">
    <name type="scientific">Burkholderia contaminans</name>
    <dbReference type="NCBI Taxonomy" id="488447"/>
    <lineage>
        <taxon>Bacteria</taxon>
        <taxon>Pseudomonadati</taxon>
        <taxon>Pseudomonadota</taxon>
        <taxon>Betaproteobacteria</taxon>
        <taxon>Burkholderiales</taxon>
        <taxon>Burkholderiaceae</taxon>
        <taxon>Burkholderia</taxon>
        <taxon>Burkholderia cepacia complex</taxon>
    </lineage>
</organism>